<keyword evidence="3" id="KW-1185">Reference proteome</keyword>
<accession>A0A7G9QK42</accession>
<reference evidence="2 3" key="1">
    <citation type="submission" date="2020-08" db="EMBL/GenBank/DDBJ databases">
        <title>Genome sequence of Pedobacter roseus KACC 11594T.</title>
        <authorList>
            <person name="Hyun D.-W."/>
            <person name="Bae J.-W."/>
        </authorList>
    </citation>
    <scope>NUCLEOTIDE SEQUENCE [LARGE SCALE GENOMIC DNA]</scope>
    <source>
        <strain evidence="2 3">KACC 11594</strain>
    </source>
</reference>
<name>A0A7G9QK42_9SPHI</name>
<feature type="domain" description="SnoaL-like" evidence="1">
    <location>
        <begin position="14"/>
        <end position="119"/>
    </location>
</feature>
<dbReference type="EMBL" id="CP060723">
    <property type="protein sequence ID" value="QNN43717.1"/>
    <property type="molecule type" value="Genomic_DNA"/>
</dbReference>
<protein>
    <submittedName>
        <fullName evidence="2">Nuclear transport factor 2 family protein</fullName>
    </submittedName>
</protein>
<dbReference type="InterPro" id="IPR037401">
    <property type="entry name" value="SnoaL-like"/>
</dbReference>
<dbReference type="InterPro" id="IPR032710">
    <property type="entry name" value="NTF2-like_dom_sf"/>
</dbReference>
<gene>
    <name evidence="2" type="ORF">H9L23_06395</name>
</gene>
<organism evidence="2 3">
    <name type="scientific">Pedobacter roseus</name>
    <dbReference type="NCBI Taxonomy" id="336820"/>
    <lineage>
        <taxon>Bacteria</taxon>
        <taxon>Pseudomonadati</taxon>
        <taxon>Bacteroidota</taxon>
        <taxon>Sphingobacteriia</taxon>
        <taxon>Sphingobacteriales</taxon>
        <taxon>Sphingobacteriaceae</taxon>
        <taxon>Pedobacter</taxon>
    </lineage>
</organism>
<dbReference type="RefSeq" id="WP_187594181.1">
    <property type="nucleotide sequence ID" value="NZ_CP060723.1"/>
</dbReference>
<dbReference type="Pfam" id="PF12680">
    <property type="entry name" value="SnoaL_2"/>
    <property type="match status" value="1"/>
</dbReference>
<dbReference type="AlphaFoldDB" id="A0A7G9QK42"/>
<evidence type="ECO:0000313" key="3">
    <source>
        <dbReference type="Proteomes" id="UP000515806"/>
    </source>
</evidence>
<dbReference type="SUPFAM" id="SSF54427">
    <property type="entry name" value="NTF2-like"/>
    <property type="match status" value="1"/>
</dbReference>
<dbReference type="Proteomes" id="UP000515806">
    <property type="component" value="Chromosome"/>
</dbReference>
<evidence type="ECO:0000259" key="1">
    <source>
        <dbReference type="Pfam" id="PF12680"/>
    </source>
</evidence>
<evidence type="ECO:0000313" key="2">
    <source>
        <dbReference type="EMBL" id="QNN43717.1"/>
    </source>
</evidence>
<dbReference type="Gene3D" id="3.10.450.50">
    <property type="match status" value="1"/>
</dbReference>
<dbReference type="KEGG" id="proe:H9L23_06395"/>
<proteinExistence type="predicted"/>
<sequence>MKTPKEIINLFLANTTNPDVIESVVDPKVTYISLNFDNPDLQKIMPWAGTHHEGAKGFIDTFAGFNEFWTIQNFEVQDIFSEDEKVAVFGRFTYTSKTLNKQVTSPFSIFAKVKGEKIYHFMFMEDTFATAGSFRITPAGTFHSDPKGTQFRL</sequence>